<dbReference type="PROSITE" id="PS51257">
    <property type="entry name" value="PROKAR_LIPOPROTEIN"/>
    <property type="match status" value="1"/>
</dbReference>
<proteinExistence type="predicted"/>
<dbReference type="SUPFAM" id="SSF117782">
    <property type="entry name" value="YbjQ-like"/>
    <property type="match status" value="1"/>
</dbReference>
<dbReference type="EMBL" id="JACFYJ010000129">
    <property type="protein sequence ID" value="MEI6002735.1"/>
    <property type="molecule type" value="Genomic_DNA"/>
</dbReference>
<evidence type="ECO:0000313" key="3">
    <source>
        <dbReference type="Proteomes" id="UP001386437"/>
    </source>
</evidence>
<organism evidence="2 3">
    <name type="scientific">Paraburkholderia bengalensis</name>
    <dbReference type="NCBI Taxonomy" id="2747562"/>
    <lineage>
        <taxon>Bacteria</taxon>
        <taxon>Pseudomonadati</taxon>
        <taxon>Pseudomonadota</taxon>
        <taxon>Betaproteobacteria</taxon>
        <taxon>Burkholderiales</taxon>
        <taxon>Burkholderiaceae</taxon>
        <taxon>Paraburkholderia</taxon>
    </lineage>
</organism>
<feature type="signal peptide" evidence="1">
    <location>
        <begin position="1"/>
        <end position="20"/>
    </location>
</feature>
<dbReference type="InterPro" id="IPR035439">
    <property type="entry name" value="UPF0145_dom_sf"/>
</dbReference>
<keyword evidence="3" id="KW-1185">Reference proteome</keyword>
<dbReference type="Gene3D" id="3.30.110.70">
    <property type="entry name" value="Hypothetical protein apc22750. Chain B"/>
    <property type="match status" value="1"/>
</dbReference>
<evidence type="ECO:0000256" key="1">
    <source>
        <dbReference type="SAM" id="SignalP"/>
    </source>
</evidence>
<reference evidence="2 3" key="1">
    <citation type="journal article" date="2022" name="Arch. Microbiol.">
        <title>Paraburkholderia bengalensis sp. nov. isolated from roots of Oryza sativa, IR64.</title>
        <authorList>
            <person name="Nag P."/>
            <person name="Mondal N."/>
            <person name="Sarkar J."/>
            <person name="Das S."/>
        </authorList>
    </citation>
    <scope>NUCLEOTIDE SEQUENCE [LARGE SCALE GENOMIC DNA]</scope>
    <source>
        <strain evidence="2 3">IR64_4_BI</strain>
    </source>
</reference>
<comment type="caution">
    <text evidence="2">The sequence shown here is derived from an EMBL/GenBank/DDBJ whole genome shotgun (WGS) entry which is preliminary data.</text>
</comment>
<keyword evidence="1" id="KW-0732">Signal</keyword>
<sequence>MRAKLLVCTLASIVALTGCANWSTTSARHVNRAAVAQETDPEAVTITAADITDRPYVVIGDVVATVRKSTVFNADPTRKMVNEKLQERAAQLGADAVILVQYNRSGFSPLSWGALSGRGRAVRFQPAQQVQ</sequence>
<name>A0ABU8J4Z0_9BURK</name>
<evidence type="ECO:0000313" key="2">
    <source>
        <dbReference type="EMBL" id="MEI6002735.1"/>
    </source>
</evidence>
<dbReference type="Proteomes" id="UP001386437">
    <property type="component" value="Unassembled WGS sequence"/>
</dbReference>
<gene>
    <name evidence="2" type="ORF">H3V53_38250</name>
</gene>
<protein>
    <submittedName>
        <fullName evidence="2">Heavy metal-binding domain-containing protein</fullName>
    </submittedName>
</protein>
<dbReference type="RefSeq" id="WP_336602345.1">
    <property type="nucleotide sequence ID" value="NZ_JACFYJ010000129.1"/>
</dbReference>
<accession>A0ABU8J4Z0</accession>
<feature type="chain" id="PRO_5046945790" evidence="1">
    <location>
        <begin position="21"/>
        <end position="131"/>
    </location>
</feature>